<keyword evidence="2" id="KW-0488">Methylation</keyword>
<evidence type="ECO:0000313" key="5">
    <source>
        <dbReference type="EMBL" id="RMA79356.1"/>
    </source>
</evidence>
<dbReference type="PANTHER" id="PTHR30093">
    <property type="entry name" value="GENERAL SECRETION PATHWAY PROTEIN G"/>
    <property type="match status" value="1"/>
</dbReference>
<dbReference type="Proteomes" id="UP000267187">
    <property type="component" value="Unassembled WGS sequence"/>
</dbReference>
<keyword evidence="6" id="KW-1185">Reference proteome</keyword>
<sequence>MKNQKGFTLIELMIVVAIIGILAAVAIPQYQNYVARSEASTGLATISPLKTAYEELILRGETTGIALPASVSLSTDTDNVLGAPQLVALTTGVVSSDYSDGCAADACYIRFVFSADATASVSPAVKGATIQLDRDLNGTWTCEYTPVAANGGTDNHAPKGCD</sequence>
<organism evidence="5 6">
    <name type="scientific">Umboniibacter marinipuniceus</name>
    <dbReference type="NCBI Taxonomy" id="569599"/>
    <lineage>
        <taxon>Bacteria</taxon>
        <taxon>Pseudomonadati</taxon>
        <taxon>Pseudomonadota</taxon>
        <taxon>Gammaproteobacteria</taxon>
        <taxon>Cellvibrionales</taxon>
        <taxon>Cellvibrionaceae</taxon>
        <taxon>Umboniibacter</taxon>
    </lineage>
</organism>
<dbReference type="InterPro" id="IPR045584">
    <property type="entry name" value="Pilin-like"/>
</dbReference>
<dbReference type="PROSITE" id="PS00409">
    <property type="entry name" value="PROKAR_NTER_METHYL"/>
    <property type="match status" value="1"/>
</dbReference>
<evidence type="ECO:0000256" key="2">
    <source>
        <dbReference type="ARBA" id="ARBA00022481"/>
    </source>
</evidence>
<dbReference type="Pfam" id="PF00114">
    <property type="entry name" value="Pilin"/>
    <property type="match status" value="1"/>
</dbReference>
<dbReference type="RefSeq" id="WP_121877115.1">
    <property type="nucleotide sequence ID" value="NZ_REFJ01000004.1"/>
</dbReference>
<comment type="similarity">
    <text evidence="1 3">Belongs to the N-Me-Phe pilin family.</text>
</comment>
<gene>
    <name evidence="5" type="ORF">DFR27_1796</name>
</gene>
<dbReference type="Gene3D" id="3.30.700.10">
    <property type="entry name" value="Glycoprotein, Type 4 Pilin"/>
    <property type="match status" value="1"/>
</dbReference>
<dbReference type="InterPro" id="IPR012902">
    <property type="entry name" value="N_methyl_site"/>
</dbReference>
<feature type="transmembrane region" description="Helical" evidence="4">
    <location>
        <begin position="7"/>
        <end position="27"/>
    </location>
</feature>
<evidence type="ECO:0000313" key="6">
    <source>
        <dbReference type="Proteomes" id="UP000267187"/>
    </source>
</evidence>
<reference evidence="5 6" key="1">
    <citation type="submission" date="2018-10" db="EMBL/GenBank/DDBJ databases">
        <title>Genomic Encyclopedia of Type Strains, Phase IV (KMG-IV): sequencing the most valuable type-strain genomes for metagenomic binning, comparative biology and taxonomic classification.</title>
        <authorList>
            <person name="Goeker M."/>
        </authorList>
    </citation>
    <scope>NUCLEOTIDE SEQUENCE [LARGE SCALE GENOMIC DNA]</scope>
    <source>
        <strain evidence="5 6">DSM 25080</strain>
    </source>
</reference>
<dbReference type="GO" id="GO:0043107">
    <property type="term" value="P:type IV pilus-dependent motility"/>
    <property type="evidence" value="ECO:0007669"/>
    <property type="project" value="TreeGrafter"/>
</dbReference>
<evidence type="ECO:0000256" key="1">
    <source>
        <dbReference type="ARBA" id="ARBA00005233"/>
    </source>
</evidence>
<dbReference type="Pfam" id="PF07963">
    <property type="entry name" value="N_methyl"/>
    <property type="match status" value="1"/>
</dbReference>
<dbReference type="GO" id="GO:0044096">
    <property type="term" value="C:type IV pilus"/>
    <property type="evidence" value="ECO:0007669"/>
    <property type="project" value="TreeGrafter"/>
</dbReference>
<dbReference type="SUPFAM" id="SSF54523">
    <property type="entry name" value="Pili subunits"/>
    <property type="match status" value="1"/>
</dbReference>
<keyword evidence="4" id="KW-0812">Transmembrane</keyword>
<accession>A0A3M0A3U9</accession>
<dbReference type="AlphaFoldDB" id="A0A3M0A3U9"/>
<dbReference type="InterPro" id="IPR001082">
    <property type="entry name" value="Pilin"/>
</dbReference>
<proteinExistence type="inferred from homology"/>
<dbReference type="EMBL" id="REFJ01000004">
    <property type="protein sequence ID" value="RMA79356.1"/>
    <property type="molecule type" value="Genomic_DNA"/>
</dbReference>
<evidence type="ECO:0000256" key="4">
    <source>
        <dbReference type="SAM" id="Phobius"/>
    </source>
</evidence>
<dbReference type="GO" id="GO:0007155">
    <property type="term" value="P:cell adhesion"/>
    <property type="evidence" value="ECO:0007669"/>
    <property type="project" value="InterPro"/>
</dbReference>
<comment type="caution">
    <text evidence="5">The sequence shown here is derived from an EMBL/GenBank/DDBJ whole genome shotgun (WGS) entry which is preliminary data.</text>
</comment>
<dbReference type="OrthoDB" id="5918848at2"/>
<protein>
    <submittedName>
        <fullName evidence="5">Type IV pilus assembly protein PilA</fullName>
    </submittedName>
</protein>
<evidence type="ECO:0000256" key="3">
    <source>
        <dbReference type="RuleBase" id="RU000389"/>
    </source>
</evidence>
<keyword evidence="3" id="KW-0281">Fimbrium</keyword>
<keyword evidence="4" id="KW-1133">Transmembrane helix</keyword>
<dbReference type="NCBIfam" id="TIGR02532">
    <property type="entry name" value="IV_pilin_GFxxxE"/>
    <property type="match status" value="1"/>
</dbReference>
<dbReference type="PANTHER" id="PTHR30093:SF34">
    <property type="entry name" value="PREPILIN PEPTIDASE-DEPENDENT PROTEIN D"/>
    <property type="match status" value="1"/>
</dbReference>
<name>A0A3M0A3U9_9GAMM</name>
<keyword evidence="4" id="KW-0472">Membrane</keyword>